<dbReference type="PANTHER" id="PTHR11963">
    <property type="entry name" value="LEUCINE AMINOPEPTIDASE-RELATED"/>
    <property type="match status" value="1"/>
</dbReference>
<feature type="active site" evidence="8">
    <location>
        <position position="297"/>
    </location>
</feature>
<comment type="cofactor">
    <cofactor evidence="8">
        <name>Mn(2+)</name>
        <dbReference type="ChEBI" id="CHEBI:29035"/>
    </cofactor>
    <text evidence="8">Binds 2 manganese ions per subunit.</text>
</comment>
<dbReference type="InterPro" id="IPR008283">
    <property type="entry name" value="Peptidase_M17_N"/>
</dbReference>
<dbReference type="eggNOG" id="COG0260">
    <property type="taxonomic scope" value="Bacteria"/>
</dbReference>
<dbReference type="Gene3D" id="3.40.220.10">
    <property type="entry name" value="Leucine Aminopeptidase, subunit E, domain 1"/>
    <property type="match status" value="1"/>
</dbReference>
<dbReference type="GO" id="GO:0030145">
    <property type="term" value="F:manganese ion binding"/>
    <property type="evidence" value="ECO:0007669"/>
    <property type="project" value="UniProtKB-UniRule"/>
</dbReference>
<organism evidence="11 12">
    <name type="scientific">Segniliparus rugosus (strain ATCC BAA-974 / DSM 45345 / CCUG 50838 / CIP 108380 / JCM 13579 / CDC 945)</name>
    <dbReference type="NCBI Taxonomy" id="679197"/>
    <lineage>
        <taxon>Bacteria</taxon>
        <taxon>Bacillati</taxon>
        <taxon>Actinomycetota</taxon>
        <taxon>Actinomycetes</taxon>
        <taxon>Mycobacteriales</taxon>
        <taxon>Segniliparaceae</taxon>
        <taxon>Segniliparus</taxon>
    </lineage>
</organism>
<keyword evidence="4 8" id="KW-0031">Aminopeptidase</keyword>
<evidence type="ECO:0000256" key="9">
    <source>
        <dbReference type="SAM" id="MobiDB-lite"/>
    </source>
</evidence>
<comment type="function">
    <text evidence="7 8">Presumably involved in the processing and regular turnover of intracellular proteins. Catalyzes the removal of unsubstituted N-terminal amino acids from various peptides.</text>
</comment>
<protein>
    <recommendedName>
        <fullName evidence="8">Probable cytosol aminopeptidase</fullName>
        <ecNumber evidence="8">3.4.11.1</ecNumber>
    </recommendedName>
    <alternativeName>
        <fullName evidence="8">Leucine aminopeptidase</fullName>
        <shortName evidence="8">LAP</shortName>
        <ecNumber evidence="8">3.4.11.10</ecNumber>
    </alternativeName>
    <alternativeName>
        <fullName evidence="8">Leucyl aminopeptidase</fullName>
    </alternativeName>
</protein>
<feature type="binding site" evidence="8">
    <location>
        <position position="367"/>
    </location>
    <ligand>
        <name>Mn(2+)</name>
        <dbReference type="ChEBI" id="CHEBI:29035"/>
        <label>1</label>
    </ligand>
</feature>
<dbReference type="GO" id="GO:0070006">
    <property type="term" value="F:metalloaminopeptidase activity"/>
    <property type="evidence" value="ECO:0007669"/>
    <property type="project" value="InterPro"/>
</dbReference>
<evidence type="ECO:0000256" key="4">
    <source>
        <dbReference type="ARBA" id="ARBA00022438"/>
    </source>
</evidence>
<keyword evidence="8" id="KW-0479">Metal-binding</keyword>
<reference evidence="11 12" key="1">
    <citation type="journal article" date="2011" name="Stand. Genomic Sci.">
        <title>High quality draft genome sequence of Segniliparus rugosus CDC 945(T)= (ATCC BAA-974(T)).</title>
        <authorList>
            <person name="Earl A.M."/>
            <person name="Desjardins C.A."/>
            <person name="Fitzgerald M.G."/>
            <person name="Arachchi H.M."/>
            <person name="Zeng Q."/>
            <person name="Mehta T."/>
            <person name="Griggs A."/>
            <person name="Birren B.W."/>
            <person name="Toney N.C."/>
            <person name="Carr J."/>
            <person name="Posey J."/>
            <person name="Butler W.R."/>
        </authorList>
    </citation>
    <scope>NUCLEOTIDE SEQUENCE [LARGE SCALE GENOMIC DNA]</scope>
    <source>
        <strain evidence="12">ATCC BAA-974 / DSM 45345 / CCUG 50838 / CIP 108380 / JCM 13579 / CDC 945</strain>
    </source>
</reference>
<keyword evidence="8" id="KW-0464">Manganese</keyword>
<dbReference type="EMBL" id="ACZI02000002">
    <property type="protein sequence ID" value="EFV12782.1"/>
    <property type="molecule type" value="Genomic_DNA"/>
</dbReference>
<feature type="binding site" evidence="8">
    <location>
        <position position="369"/>
    </location>
    <ligand>
        <name>Mn(2+)</name>
        <dbReference type="ChEBI" id="CHEBI:29035"/>
        <label>2</label>
    </ligand>
</feature>
<evidence type="ECO:0000256" key="5">
    <source>
        <dbReference type="ARBA" id="ARBA00022670"/>
    </source>
</evidence>
<comment type="subcellular location">
    <subcellularLocation>
        <location evidence="8">Cytoplasm</location>
    </subcellularLocation>
</comment>
<evidence type="ECO:0000313" key="11">
    <source>
        <dbReference type="EMBL" id="EFV12782.1"/>
    </source>
</evidence>
<comment type="caution">
    <text evidence="11">The sequence shown here is derived from an EMBL/GenBank/DDBJ whole genome shotgun (WGS) entry which is preliminary data.</text>
</comment>
<proteinExistence type="inferred from homology"/>
<dbReference type="HOGENOM" id="CLU_013734_2_2_11"/>
<dbReference type="GO" id="GO:0005737">
    <property type="term" value="C:cytoplasm"/>
    <property type="evidence" value="ECO:0007669"/>
    <property type="project" value="UniProtKB-SubCell"/>
</dbReference>
<dbReference type="STRING" id="679197.HMPREF9336_02269"/>
<dbReference type="InterPro" id="IPR023042">
    <property type="entry name" value="Peptidase_M17_leu_NH2_pept"/>
</dbReference>
<evidence type="ECO:0000313" key="12">
    <source>
        <dbReference type="Proteomes" id="UP000004816"/>
    </source>
</evidence>
<feature type="region of interest" description="Disordered" evidence="9">
    <location>
        <begin position="1"/>
        <end position="28"/>
    </location>
</feature>
<feature type="active site" evidence="8">
    <location>
        <position position="371"/>
    </location>
</feature>
<dbReference type="InterPro" id="IPR043472">
    <property type="entry name" value="Macro_dom-like"/>
</dbReference>
<dbReference type="EC" id="3.4.11.10" evidence="8"/>
<feature type="binding site" evidence="8">
    <location>
        <position position="369"/>
    </location>
    <ligand>
        <name>Mn(2+)</name>
        <dbReference type="ChEBI" id="CHEBI:29035"/>
        <label>1</label>
    </ligand>
</feature>
<dbReference type="SUPFAM" id="SSF53187">
    <property type="entry name" value="Zn-dependent exopeptidases"/>
    <property type="match status" value="1"/>
</dbReference>
<feature type="domain" description="Cytosol aminopeptidase" evidence="10">
    <location>
        <begin position="365"/>
        <end position="372"/>
    </location>
</feature>
<dbReference type="SUPFAM" id="SSF52949">
    <property type="entry name" value="Macro domain-like"/>
    <property type="match status" value="1"/>
</dbReference>
<feature type="binding site" evidence="8">
    <location>
        <position position="285"/>
    </location>
    <ligand>
        <name>Mn(2+)</name>
        <dbReference type="ChEBI" id="CHEBI:29035"/>
        <label>2</label>
    </ligand>
</feature>
<dbReference type="PRINTS" id="PR00481">
    <property type="entry name" value="LAMNOPPTDASE"/>
</dbReference>
<dbReference type="HAMAP" id="MF_00181">
    <property type="entry name" value="Cytosol_peptidase_M17"/>
    <property type="match status" value="1"/>
</dbReference>
<evidence type="ECO:0000256" key="2">
    <source>
        <dbReference type="ARBA" id="ARBA00000967"/>
    </source>
</evidence>
<name>E5XRZ7_SEGRC</name>
<dbReference type="AlphaFoldDB" id="E5XRZ7"/>
<dbReference type="CDD" id="cd00433">
    <property type="entry name" value="Peptidase_M17"/>
    <property type="match status" value="1"/>
</dbReference>
<dbReference type="Proteomes" id="UP000004816">
    <property type="component" value="Unassembled WGS sequence"/>
</dbReference>
<sequence>MKQRGASRAEKVETLIMNQPKHSDPAAPLPKLLLDSALRQADEVLLVGVTSSENGELKAVGSAFSPRQTEELARSLRSVGAKGKALELFRLPAPSDLNVTSVLAVGLGTEEESEDPERIRRAAGIAARALGDVSNIATTLSELDLGATVEGFVLGGYKFDAYKSAAQTEGAKQLRLLVDHPRSAQAKADLAHAQSVVESVCAARDFVNTPPNHLYPDSFAIRVVTFAKALGVAAEVLDEKQLAKGGYGGVVGVGQGSSRPPRLVKLEYRGRKDKNAGVDVALVGKGVTFDTGGISIKPAAGMEHMTSDMGGAAAVAGAIFAAAKLALPLNITATLPMVENMPSSTAQRPGDVITHYGGKTTLVINTDAEGRLILADAIVSACERDPVYLIDVATLTGAQMVALGARTPGVMGTEEFRDRVSEISRSVGEGGWSMPLPEELADDLKSPIADLANVTNHRNGGMLSAALFLKEFVSPDVSWAHLDVAGPAYNTGSAHGYTPKGGTGVPVRTLVAVLEDIVQRG</sequence>
<comment type="similarity">
    <text evidence="3 8">Belongs to the peptidase M17 family.</text>
</comment>
<dbReference type="InterPro" id="IPR000819">
    <property type="entry name" value="Peptidase_M17_C"/>
</dbReference>
<comment type="catalytic activity">
    <reaction evidence="1 8">
        <text>Release of an N-terminal amino acid, Xaa-|-Yaa-, in which Xaa is preferably Leu, but may be other amino acids including Pro although not Arg or Lys, and Yaa may be Pro. Amino acid amides and methyl esters are also readily hydrolyzed, but rates on arylamides are exceedingly low.</text>
        <dbReference type="EC" id="3.4.11.1"/>
    </reaction>
</comment>
<dbReference type="GO" id="GO:0006508">
    <property type="term" value="P:proteolysis"/>
    <property type="evidence" value="ECO:0007669"/>
    <property type="project" value="UniProtKB-KW"/>
</dbReference>
<comment type="catalytic activity">
    <reaction evidence="2 8">
        <text>Release of an N-terminal amino acid, preferentially leucine, but not glutamic or aspartic acids.</text>
        <dbReference type="EC" id="3.4.11.10"/>
    </reaction>
</comment>
<dbReference type="Pfam" id="PF00883">
    <property type="entry name" value="Peptidase_M17"/>
    <property type="match status" value="1"/>
</dbReference>
<evidence type="ECO:0000256" key="6">
    <source>
        <dbReference type="ARBA" id="ARBA00022801"/>
    </source>
</evidence>
<evidence type="ECO:0000256" key="1">
    <source>
        <dbReference type="ARBA" id="ARBA00000135"/>
    </source>
</evidence>
<dbReference type="Gene3D" id="3.40.630.10">
    <property type="entry name" value="Zn peptidases"/>
    <property type="match status" value="1"/>
</dbReference>
<dbReference type="PANTHER" id="PTHR11963:SF23">
    <property type="entry name" value="CYTOSOL AMINOPEPTIDASE"/>
    <property type="match status" value="1"/>
</dbReference>
<evidence type="ECO:0000256" key="7">
    <source>
        <dbReference type="ARBA" id="ARBA00049972"/>
    </source>
</evidence>
<feature type="binding site" evidence="8">
    <location>
        <position position="290"/>
    </location>
    <ligand>
        <name>Mn(2+)</name>
        <dbReference type="ChEBI" id="CHEBI:29035"/>
        <label>1</label>
    </ligand>
</feature>
<evidence type="ECO:0000256" key="3">
    <source>
        <dbReference type="ARBA" id="ARBA00009528"/>
    </source>
</evidence>
<dbReference type="PROSITE" id="PS00631">
    <property type="entry name" value="CYTOSOL_AP"/>
    <property type="match status" value="1"/>
</dbReference>
<dbReference type="Pfam" id="PF02789">
    <property type="entry name" value="Peptidase_M17_N"/>
    <property type="match status" value="1"/>
</dbReference>
<feature type="binding site" evidence="8">
    <location>
        <position position="290"/>
    </location>
    <ligand>
        <name>Mn(2+)</name>
        <dbReference type="ChEBI" id="CHEBI:29035"/>
        <label>2</label>
    </ligand>
</feature>
<dbReference type="EC" id="3.4.11.1" evidence="8"/>
<keyword evidence="5 8" id="KW-0645">Protease</keyword>
<evidence type="ECO:0000256" key="8">
    <source>
        <dbReference type="HAMAP-Rule" id="MF_00181"/>
    </source>
</evidence>
<dbReference type="NCBIfam" id="NF002073">
    <property type="entry name" value="PRK00913.1-2"/>
    <property type="match status" value="1"/>
</dbReference>
<keyword evidence="12" id="KW-1185">Reference proteome</keyword>
<keyword evidence="8" id="KW-0963">Cytoplasm</keyword>
<evidence type="ECO:0000259" key="10">
    <source>
        <dbReference type="PROSITE" id="PS00631"/>
    </source>
</evidence>
<dbReference type="InterPro" id="IPR011356">
    <property type="entry name" value="Leucine_aapep/pepB"/>
</dbReference>
<feature type="binding site" evidence="8">
    <location>
        <position position="308"/>
    </location>
    <ligand>
        <name>Mn(2+)</name>
        <dbReference type="ChEBI" id="CHEBI:29035"/>
        <label>2</label>
    </ligand>
</feature>
<accession>E5XRZ7</accession>
<gene>
    <name evidence="8" type="primary">pepA</name>
    <name evidence="11" type="ORF">HMPREF9336_02269</name>
</gene>
<keyword evidence="6 8" id="KW-0378">Hydrolase</keyword>